<dbReference type="SMART" id="SM00564">
    <property type="entry name" value="PQQ"/>
    <property type="match status" value="4"/>
</dbReference>
<dbReference type="SUPFAM" id="SSF50998">
    <property type="entry name" value="Quinoprotein alcohol dehydrogenase-like"/>
    <property type="match status" value="1"/>
</dbReference>
<evidence type="ECO:0000256" key="1">
    <source>
        <dbReference type="SAM" id="SignalP"/>
    </source>
</evidence>
<sequence length="439" mass="47731" precursor="true">MIRSASLLLLALITVPVSAADWPQWLGPQRDSIWRESGVVDKFPPSGAKIKWRVPVSYGYSGPAVSDGHVFVTDYVKQSGDITNNPGGPDVLTGVERVHCLDVATGKEIWKYEYPRNYRISYGAGPRATPTVDGDKVYTLGAEGDLICFNAANGEVVWKKLLTKEFKCDAPFWGYSSSPLIDGDTLYCLVGGEGSIAVAFDKNTGKELWRALSSTSQGYCPPTMIEFGGQKQLLIWHPLALCSLNPKTGDVYWSVQLEPSYAMSISPPRQQGDLIFAGGYTDASVLLKLTDGPGAEVLWRGSGKTSIATANAPPIMSGKTIYGVDGVSGQLMAAKVEDGERLWETQKPTSPERRPKHATAFLVKLGESGDRYILASETGDLIFADLTPEGYDEINRAHILEPTNDAFGRPVVWSHPAYANKSAYLRNDKELVCVDLAAE</sequence>
<dbReference type="InterPro" id="IPR011047">
    <property type="entry name" value="Quinoprotein_ADH-like_sf"/>
</dbReference>
<dbReference type="InterPro" id="IPR015943">
    <property type="entry name" value="WD40/YVTN_repeat-like_dom_sf"/>
</dbReference>
<dbReference type="Pfam" id="PF13360">
    <property type="entry name" value="PQQ_2"/>
    <property type="match status" value="1"/>
</dbReference>
<evidence type="ECO:0000259" key="2">
    <source>
        <dbReference type="Pfam" id="PF13360"/>
    </source>
</evidence>
<comment type="caution">
    <text evidence="3">The sequence shown here is derived from an EMBL/GenBank/DDBJ whole genome shotgun (WGS) entry which is preliminary data.</text>
</comment>
<gene>
    <name evidence="3" type="ORF">Enr8_45380</name>
</gene>
<dbReference type="OrthoDB" id="4726955at2"/>
<dbReference type="EMBL" id="SJPF01000006">
    <property type="protein sequence ID" value="TWT29882.1"/>
    <property type="molecule type" value="Genomic_DNA"/>
</dbReference>
<dbReference type="RefSeq" id="WP_146435979.1">
    <property type="nucleotide sequence ID" value="NZ_SJPF01000006.1"/>
</dbReference>
<feature type="signal peptide" evidence="1">
    <location>
        <begin position="1"/>
        <end position="19"/>
    </location>
</feature>
<evidence type="ECO:0000313" key="3">
    <source>
        <dbReference type="EMBL" id="TWT29882.1"/>
    </source>
</evidence>
<keyword evidence="1" id="KW-0732">Signal</keyword>
<feature type="chain" id="PRO_5023054052" evidence="1">
    <location>
        <begin position="20"/>
        <end position="439"/>
    </location>
</feature>
<dbReference type="InterPro" id="IPR018391">
    <property type="entry name" value="PQQ_b-propeller_rpt"/>
</dbReference>
<dbReference type="PANTHER" id="PTHR34512">
    <property type="entry name" value="CELL SURFACE PROTEIN"/>
    <property type="match status" value="1"/>
</dbReference>
<organism evidence="3 4">
    <name type="scientific">Blastopirellula retiformator</name>
    <dbReference type="NCBI Taxonomy" id="2527970"/>
    <lineage>
        <taxon>Bacteria</taxon>
        <taxon>Pseudomonadati</taxon>
        <taxon>Planctomycetota</taxon>
        <taxon>Planctomycetia</taxon>
        <taxon>Pirellulales</taxon>
        <taxon>Pirellulaceae</taxon>
        <taxon>Blastopirellula</taxon>
    </lineage>
</organism>
<dbReference type="AlphaFoldDB" id="A0A5C5UWT8"/>
<dbReference type="Gene3D" id="2.130.10.10">
    <property type="entry name" value="YVTN repeat-like/Quinoprotein amine dehydrogenase"/>
    <property type="match status" value="1"/>
</dbReference>
<feature type="domain" description="Pyrrolo-quinoline quinone repeat" evidence="2">
    <location>
        <begin position="96"/>
        <end position="344"/>
    </location>
</feature>
<name>A0A5C5UWT8_9BACT</name>
<evidence type="ECO:0000313" key="4">
    <source>
        <dbReference type="Proteomes" id="UP000318878"/>
    </source>
</evidence>
<accession>A0A5C5UWT8</accession>
<reference evidence="3 4" key="1">
    <citation type="submission" date="2019-02" db="EMBL/GenBank/DDBJ databases">
        <title>Deep-cultivation of Planctomycetes and their phenomic and genomic characterization uncovers novel biology.</title>
        <authorList>
            <person name="Wiegand S."/>
            <person name="Jogler M."/>
            <person name="Boedeker C."/>
            <person name="Pinto D."/>
            <person name="Vollmers J."/>
            <person name="Rivas-Marin E."/>
            <person name="Kohn T."/>
            <person name="Peeters S.H."/>
            <person name="Heuer A."/>
            <person name="Rast P."/>
            <person name="Oberbeckmann S."/>
            <person name="Bunk B."/>
            <person name="Jeske O."/>
            <person name="Meyerdierks A."/>
            <person name="Storesund J.E."/>
            <person name="Kallscheuer N."/>
            <person name="Luecker S."/>
            <person name="Lage O.M."/>
            <person name="Pohl T."/>
            <person name="Merkel B.J."/>
            <person name="Hornburger P."/>
            <person name="Mueller R.-W."/>
            <person name="Bruemmer F."/>
            <person name="Labrenz M."/>
            <person name="Spormann A.M."/>
            <person name="Op Den Camp H."/>
            <person name="Overmann J."/>
            <person name="Amann R."/>
            <person name="Jetten M.S.M."/>
            <person name="Mascher T."/>
            <person name="Medema M.H."/>
            <person name="Devos D.P."/>
            <person name="Kaster A.-K."/>
            <person name="Ovreas L."/>
            <person name="Rohde M."/>
            <person name="Galperin M.Y."/>
            <person name="Jogler C."/>
        </authorList>
    </citation>
    <scope>NUCLEOTIDE SEQUENCE [LARGE SCALE GENOMIC DNA]</scope>
    <source>
        <strain evidence="3 4">Enr8</strain>
    </source>
</reference>
<proteinExistence type="predicted"/>
<dbReference type="InterPro" id="IPR002372">
    <property type="entry name" value="PQQ_rpt_dom"/>
</dbReference>
<dbReference type="Proteomes" id="UP000318878">
    <property type="component" value="Unassembled WGS sequence"/>
</dbReference>
<dbReference type="PANTHER" id="PTHR34512:SF30">
    <property type="entry name" value="OUTER MEMBRANE PROTEIN ASSEMBLY FACTOR BAMB"/>
    <property type="match status" value="1"/>
</dbReference>
<protein>
    <submittedName>
        <fullName evidence="3">Outer membrane biogenesis protein BamB</fullName>
    </submittedName>
</protein>
<keyword evidence="4" id="KW-1185">Reference proteome</keyword>